<protein>
    <submittedName>
        <fullName evidence="2">Uncharacterized protein</fullName>
    </submittedName>
</protein>
<feature type="transmembrane region" description="Helical" evidence="1">
    <location>
        <begin position="6"/>
        <end position="27"/>
    </location>
</feature>
<evidence type="ECO:0000313" key="3">
    <source>
        <dbReference type="Proteomes" id="UP000645390"/>
    </source>
</evidence>
<keyword evidence="1" id="KW-1133">Transmembrane helix</keyword>
<organism evidence="2 3">
    <name type="scientific">Pedobacter mendelii</name>
    <dbReference type="NCBI Taxonomy" id="1908240"/>
    <lineage>
        <taxon>Bacteria</taxon>
        <taxon>Pseudomonadati</taxon>
        <taxon>Bacteroidota</taxon>
        <taxon>Sphingobacteriia</taxon>
        <taxon>Sphingobacteriales</taxon>
        <taxon>Sphingobacteriaceae</taxon>
        <taxon>Pedobacter</taxon>
    </lineage>
</organism>
<comment type="caution">
    <text evidence="2">The sequence shown here is derived from an EMBL/GenBank/DDBJ whole genome shotgun (WGS) entry which is preliminary data.</text>
</comment>
<reference evidence="3" key="1">
    <citation type="journal article" date="2019" name="Int. J. Syst. Evol. Microbiol.">
        <title>The Global Catalogue of Microorganisms (GCM) 10K type strain sequencing project: providing services to taxonomists for standard genome sequencing and annotation.</title>
        <authorList>
            <consortium name="The Broad Institute Genomics Platform"/>
            <consortium name="The Broad Institute Genome Sequencing Center for Infectious Disease"/>
            <person name="Wu L."/>
            <person name="Ma J."/>
        </authorList>
    </citation>
    <scope>NUCLEOTIDE SEQUENCE [LARGE SCALE GENOMIC DNA]</scope>
    <source>
        <strain evidence="3">CCM 8939</strain>
    </source>
</reference>
<dbReference type="EMBL" id="BMDJ01000014">
    <property type="protein sequence ID" value="GGI29116.1"/>
    <property type="molecule type" value="Genomic_DNA"/>
</dbReference>
<evidence type="ECO:0000256" key="1">
    <source>
        <dbReference type="SAM" id="Phobius"/>
    </source>
</evidence>
<name>A0ABQ2BNU0_9SPHI</name>
<keyword evidence="1" id="KW-0812">Transmembrane</keyword>
<evidence type="ECO:0000313" key="2">
    <source>
        <dbReference type="EMBL" id="GGI29116.1"/>
    </source>
</evidence>
<sequence length="120" mass="13767">MTFVNLFFLTIVNAMLNAKNFVAIFILSKFSNMKAIIEKQKIRSFLRKMDLEWPGKIERVSFKSEDLVFVHLQDDIPPVEFAESLLPKVNVFVDFSTPLKICFLNTDGEGSSSLVFNWVA</sequence>
<accession>A0ABQ2BNU0</accession>
<keyword evidence="1" id="KW-0472">Membrane</keyword>
<gene>
    <name evidence="2" type="ORF">GCM10008119_36030</name>
</gene>
<dbReference type="Proteomes" id="UP000645390">
    <property type="component" value="Unassembled WGS sequence"/>
</dbReference>
<keyword evidence="3" id="KW-1185">Reference proteome</keyword>
<proteinExistence type="predicted"/>